<name>A0A9N9CDG1_9GLOM</name>
<organism evidence="2 3">
    <name type="scientific">Funneliformis caledonium</name>
    <dbReference type="NCBI Taxonomy" id="1117310"/>
    <lineage>
        <taxon>Eukaryota</taxon>
        <taxon>Fungi</taxon>
        <taxon>Fungi incertae sedis</taxon>
        <taxon>Mucoromycota</taxon>
        <taxon>Glomeromycotina</taxon>
        <taxon>Glomeromycetes</taxon>
        <taxon>Glomerales</taxon>
        <taxon>Glomeraceae</taxon>
        <taxon>Funneliformis</taxon>
    </lineage>
</organism>
<gene>
    <name evidence="2" type="ORF">FCALED_LOCUS8515</name>
</gene>
<evidence type="ECO:0000313" key="2">
    <source>
        <dbReference type="EMBL" id="CAG8599428.1"/>
    </source>
</evidence>
<evidence type="ECO:0000313" key="3">
    <source>
        <dbReference type="Proteomes" id="UP000789570"/>
    </source>
</evidence>
<dbReference type="AlphaFoldDB" id="A0A9N9CDG1"/>
<dbReference type="OrthoDB" id="2432958at2759"/>
<feature type="compositionally biased region" description="Low complexity" evidence="1">
    <location>
        <begin position="518"/>
        <end position="537"/>
    </location>
</feature>
<proteinExistence type="predicted"/>
<feature type="compositionally biased region" description="Polar residues" evidence="1">
    <location>
        <begin position="538"/>
        <end position="550"/>
    </location>
</feature>
<comment type="caution">
    <text evidence="2">The sequence shown here is derived from an EMBL/GenBank/DDBJ whole genome shotgun (WGS) entry which is preliminary data.</text>
</comment>
<accession>A0A9N9CDG1</accession>
<protein>
    <submittedName>
        <fullName evidence="2">10638_t:CDS:1</fullName>
    </submittedName>
</protein>
<feature type="compositionally biased region" description="Polar residues" evidence="1">
    <location>
        <begin position="248"/>
        <end position="266"/>
    </location>
</feature>
<dbReference type="Proteomes" id="UP000789570">
    <property type="component" value="Unassembled WGS sequence"/>
</dbReference>
<dbReference type="EMBL" id="CAJVPQ010002501">
    <property type="protein sequence ID" value="CAG8599428.1"/>
    <property type="molecule type" value="Genomic_DNA"/>
</dbReference>
<feature type="compositionally biased region" description="Polar residues" evidence="1">
    <location>
        <begin position="433"/>
        <end position="475"/>
    </location>
</feature>
<reference evidence="2" key="1">
    <citation type="submission" date="2021-06" db="EMBL/GenBank/DDBJ databases">
        <authorList>
            <person name="Kallberg Y."/>
            <person name="Tangrot J."/>
            <person name="Rosling A."/>
        </authorList>
    </citation>
    <scope>NUCLEOTIDE SEQUENCE</scope>
    <source>
        <strain evidence="2">UK204</strain>
    </source>
</reference>
<feature type="region of interest" description="Disordered" evidence="1">
    <location>
        <begin position="234"/>
        <end position="266"/>
    </location>
</feature>
<sequence length="550" mass="61350">MVFCAECKRKNVFIDNTGQAAEFCSNQCRRTAVEKRHVQACIKCRIWPMIRLLDGSRSPFCSKKCQNSIGGNSPITVRPPPLPSSMPLQPPQPYRPATYAVLPSPPLNQPNPSIGMPSQSSMPILPIGNARPIGGSWVMATVPFCRYCNAKPCLKDQVKLTYSSYCSRRCKDAAEPPQVVPTLNNVPFTSQSSYNGQVLSPTTNNGMVSSQYLPYQPNNIQQPQYQLNNIHQQQPPLPNIIQPHLPNSQNIIPQSHLPPNSSNNIPRQVLNNIQLQQQPQKQLNNLSQRFPHSSLNENLSQPVIDDPRFQAQNEHFSHPVIDSPLYPIPQAKINSHLRSNSVDSQDDSSQSSRTSSGRILYPVVDNTMSNFQSSENQTSPPPPIPTNKPTNQIPLQHISPIPINITINTSQPIQSSPSSQTSTETFSPTSQQKPEAQTPSQEQKIPQSQVQVSQSNIPQSQEQAQEVNEGDNFQITPYIEDNPPPYTPNDAFTGQDISIRKVTRDDSFDEANPYGFRNNANDNDSNNPSENNQSNNNREQQTQRDTSQRQ</sequence>
<feature type="region of interest" description="Disordered" evidence="1">
    <location>
        <begin position="337"/>
        <end position="395"/>
    </location>
</feature>
<feature type="compositionally biased region" description="Polar residues" evidence="1">
    <location>
        <begin position="366"/>
        <end position="375"/>
    </location>
</feature>
<feature type="compositionally biased region" description="Low complexity" evidence="1">
    <location>
        <begin position="234"/>
        <end position="247"/>
    </location>
</feature>
<feature type="compositionally biased region" description="Low complexity" evidence="1">
    <location>
        <begin position="338"/>
        <end position="356"/>
    </location>
</feature>
<evidence type="ECO:0000256" key="1">
    <source>
        <dbReference type="SAM" id="MobiDB-lite"/>
    </source>
</evidence>
<feature type="region of interest" description="Disordered" evidence="1">
    <location>
        <begin position="408"/>
        <end position="550"/>
    </location>
</feature>
<feature type="compositionally biased region" description="Low complexity" evidence="1">
    <location>
        <begin position="408"/>
        <end position="432"/>
    </location>
</feature>
<keyword evidence="3" id="KW-1185">Reference proteome</keyword>